<dbReference type="GO" id="GO:0005737">
    <property type="term" value="C:cytoplasm"/>
    <property type="evidence" value="ECO:0007669"/>
    <property type="project" value="TreeGrafter"/>
</dbReference>
<protein>
    <submittedName>
        <fullName evidence="2">Ran-binding protein 1</fullName>
    </submittedName>
</protein>
<dbReference type="OrthoDB" id="2357150at2759"/>
<organism evidence="2 3">
    <name type="scientific">Strigomonas culicis</name>
    <dbReference type="NCBI Taxonomy" id="28005"/>
    <lineage>
        <taxon>Eukaryota</taxon>
        <taxon>Discoba</taxon>
        <taxon>Euglenozoa</taxon>
        <taxon>Kinetoplastea</taxon>
        <taxon>Metakinetoplastina</taxon>
        <taxon>Trypanosomatida</taxon>
        <taxon>Trypanosomatidae</taxon>
        <taxon>Strigomonadinae</taxon>
        <taxon>Strigomonas</taxon>
    </lineage>
</organism>
<dbReference type="GO" id="GO:0005096">
    <property type="term" value="F:GTPase activator activity"/>
    <property type="evidence" value="ECO:0007669"/>
    <property type="project" value="TreeGrafter"/>
</dbReference>
<dbReference type="InterPro" id="IPR045255">
    <property type="entry name" value="RanBP1-like"/>
</dbReference>
<dbReference type="FunFam" id="2.30.29.30:FF:000488">
    <property type="entry name" value="Ran-binding protein 1, putative"/>
    <property type="match status" value="1"/>
</dbReference>
<dbReference type="PROSITE" id="PS50196">
    <property type="entry name" value="RANBD1"/>
    <property type="match status" value="1"/>
</dbReference>
<evidence type="ECO:0000313" key="2">
    <source>
        <dbReference type="EMBL" id="EPY35848.1"/>
    </source>
</evidence>
<dbReference type="PANTHER" id="PTHR23138">
    <property type="entry name" value="RAN BINDING PROTEIN"/>
    <property type="match status" value="1"/>
</dbReference>
<dbReference type="GO" id="GO:0005643">
    <property type="term" value="C:nuclear pore"/>
    <property type="evidence" value="ECO:0007669"/>
    <property type="project" value="TreeGrafter"/>
</dbReference>
<dbReference type="SUPFAM" id="SSF50729">
    <property type="entry name" value="PH domain-like"/>
    <property type="match status" value="1"/>
</dbReference>
<dbReference type="SMART" id="SM00160">
    <property type="entry name" value="RanBD"/>
    <property type="match status" value="1"/>
</dbReference>
<keyword evidence="3" id="KW-1185">Reference proteome</keyword>
<evidence type="ECO:0000259" key="1">
    <source>
        <dbReference type="PROSITE" id="PS50196"/>
    </source>
</evidence>
<dbReference type="Pfam" id="PF00638">
    <property type="entry name" value="Ran_BP1"/>
    <property type="match status" value="1"/>
</dbReference>
<sequence length="158" mass="17798">MSNIDANGNELMEIEEVAVTDGGAALLAVKETKSGEEKYDLVWEHQAKLLRFDEGENQWKERAQGTAKILRKKDDAGLYLFIFRREAIGKLGAQHFLVKGTPVNLHPKNEKMLIWTASKDISDDDEGFPERFLMRFGTKEEASTALAEMKKAIDSSTH</sequence>
<dbReference type="PANTHER" id="PTHR23138:SF87">
    <property type="entry name" value="E3 SUMO-PROTEIN LIGASE RANBP2"/>
    <property type="match status" value="1"/>
</dbReference>
<name>S9V4N6_9TRYP</name>
<comment type="caution">
    <text evidence="2">The sequence shown here is derived from an EMBL/GenBank/DDBJ whole genome shotgun (WGS) entry which is preliminary data.</text>
</comment>
<dbReference type="InterPro" id="IPR000156">
    <property type="entry name" value="Ran_bind_dom"/>
</dbReference>
<proteinExistence type="predicted"/>
<gene>
    <name evidence="2" type="ORF">STCU_00881</name>
</gene>
<dbReference type="Proteomes" id="UP000015354">
    <property type="component" value="Unassembled WGS sequence"/>
</dbReference>
<reference evidence="2 3" key="1">
    <citation type="journal article" date="2013" name="PLoS ONE">
        <title>Predicting the Proteins of Angomonas deanei, Strigomonas culicis and Their Respective Endosymbionts Reveals New Aspects of the Trypanosomatidae Family.</title>
        <authorList>
            <person name="Motta M.C."/>
            <person name="Martins A.C."/>
            <person name="de Souza S.S."/>
            <person name="Catta-Preta C.M."/>
            <person name="Silva R."/>
            <person name="Klein C.C."/>
            <person name="de Almeida L.G."/>
            <person name="de Lima Cunha O."/>
            <person name="Ciapina L.P."/>
            <person name="Brocchi M."/>
            <person name="Colabardini A.C."/>
            <person name="de Araujo Lima B."/>
            <person name="Machado C.R."/>
            <person name="de Almeida Soares C.M."/>
            <person name="Probst C.M."/>
            <person name="de Menezes C.B."/>
            <person name="Thompson C.E."/>
            <person name="Bartholomeu D.C."/>
            <person name="Gradia D.F."/>
            <person name="Pavoni D.P."/>
            <person name="Grisard E.C."/>
            <person name="Fantinatti-Garboggini F."/>
            <person name="Marchini F.K."/>
            <person name="Rodrigues-Luiz G.F."/>
            <person name="Wagner G."/>
            <person name="Goldman G.H."/>
            <person name="Fietto J.L."/>
            <person name="Elias M.C."/>
            <person name="Goldman M.H."/>
            <person name="Sagot M.F."/>
            <person name="Pereira M."/>
            <person name="Stoco P.H."/>
            <person name="de Mendonca-Neto R.P."/>
            <person name="Teixeira S.M."/>
            <person name="Maciel T.E."/>
            <person name="de Oliveira Mendes T.A."/>
            <person name="Urmenyi T.P."/>
            <person name="de Souza W."/>
            <person name="Schenkman S."/>
            <person name="de Vasconcelos A.T."/>
        </authorList>
    </citation>
    <scope>NUCLEOTIDE SEQUENCE [LARGE SCALE GENOMIC DNA]</scope>
</reference>
<dbReference type="AlphaFoldDB" id="S9V4N6"/>
<dbReference type="InterPro" id="IPR011993">
    <property type="entry name" value="PH-like_dom_sf"/>
</dbReference>
<accession>S9V4N6</accession>
<dbReference type="CDD" id="cd00835">
    <property type="entry name" value="RanBD_family"/>
    <property type="match status" value="1"/>
</dbReference>
<evidence type="ECO:0000313" key="3">
    <source>
        <dbReference type="Proteomes" id="UP000015354"/>
    </source>
</evidence>
<dbReference type="EMBL" id="ATMH01000881">
    <property type="protein sequence ID" value="EPY35848.1"/>
    <property type="molecule type" value="Genomic_DNA"/>
</dbReference>
<dbReference type="Gene3D" id="2.30.29.30">
    <property type="entry name" value="Pleckstrin-homology domain (PH domain)/Phosphotyrosine-binding domain (PTB)"/>
    <property type="match status" value="1"/>
</dbReference>
<feature type="domain" description="RanBD1" evidence="1">
    <location>
        <begin position="13"/>
        <end position="158"/>
    </location>
</feature>